<dbReference type="InterPro" id="IPR016181">
    <property type="entry name" value="Acyl_CoA_acyltransferase"/>
</dbReference>
<evidence type="ECO:0000256" key="10">
    <source>
        <dbReference type="ARBA" id="ARBA00047821"/>
    </source>
</evidence>
<dbReference type="GO" id="GO:0043998">
    <property type="term" value="F:histone H2A acetyltransferase activity"/>
    <property type="evidence" value="ECO:0007669"/>
    <property type="project" value="InterPro"/>
</dbReference>
<dbReference type="PANTHER" id="PTHR20531:SF1">
    <property type="entry name" value="N-ALPHA-ACETYLTRANSFERASE 40"/>
    <property type="match status" value="1"/>
</dbReference>
<dbReference type="OrthoDB" id="424551at2759"/>
<dbReference type="GO" id="GO:1990189">
    <property type="term" value="F:protein N-terminal-serine acetyltransferase activity"/>
    <property type="evidence" value="ECO:0007669"/>
    <property type="project" value="UniProtKB-EC"/>
</dbReference>
<evidence type="ECO:0000256" key="5">
    <source>
        <dbReference type="ARBA" id="ARBA00015043"/>
    </source>
</evidence>
<organism evidence="13 14">
    <name type="scientific">Fusarium austroafricanum</name>
    <dbReference type="NCBI Taxonomy" id="2364996"/>
    <lineage>
        <taxon>Eukaryota</taxon>
        <taxon>Fungi</taxon>
        <taxon>Dikarya</taxon>
        <taxon>Ascomycota</taxon>
        <taxon>Pezizomycotina</taxon>
        <taxon>Sordariomycetes</taxon>
        <taxon>Hypocreomycetidae</taxon>
        <taxon>Hypocreales</taxon>
        <taxon>Nectriaceae</taxon>
        <taxon>Fusarium</taxon>
        <taxon>Fusarium concolor species complex</taxon>
    </lineage>
</organism>
<feature type="domain" description="N-acetyltransferase" evidence="12">
    <location>
        <begin position="48"/>
        <end position="210"/>
    </location>
</feature>
<keyword evidence="14" id="KW-1185">Reference proteome</keyword>
<dbReference type="EMBL" id="JAADJG010000286">
    <property type="protein sequence ID" value="KAF4449437.1"/>
    <property type="molecule type" value="Genomic_DNA"/>
</dbReference>
<evidence type="ECO:0000313" key="14">
    <source>
        <dbReference type="Proteomes" id="UP000605986"/>
    </source>
</evidence>
<evidence type="ECO:0000256" key="2">
    <source>
        <dbReference type="ARBA" id="ARBA00004496"/>
    </source>
</evidence>
<sequence length="222" mass="25597">MTDTNETPIETANKITDEEFLRRYVRPSDGWSEWKHPQDGATFALSLARPACMREQDLEACYDLVEETSGEDYRNSSLGWHSAAKKKEMQSPDLRYILVKDSDGNIRGFTSFMPTFENHEMVVYCYEIHLKPELQRTGLGKKLMSYFTDVAENIPSVEKAMLTCFVSNKSALKFYEKMGFTKDDYSPRERKLRGGKVVIPDYVILSRPTDSKKVENLRAHQP</sequence>
<evidence type="ECO:0000259" key="12">
    <source>
        <dbReference type="PROSITE" id="PS51186"/>
    </source>
</evidence>
<comment type="caution">
    <text evidence="13">The sequence shown here is derived from an EMBL/GenBank/DDBJ whole genome shotgun (WGS) entry which is preliminary data.</text>
</comment>
<comment type="similarity">
    <text evidence="3">Belongs to the acetyltransferase family. NAA40 subfamily.</text>
</comment>
<accession>A0A8H4KDY0</accession>
<evidence type="ECO:0000256" key="6">
    <source>
        <dbReference type="ARBA" id="ARBA00022490"/>
    </source>
</evidence>
<gene>
    <name evidence="13" type="ORF">F53441_7299</name>
</gene>
<comment type="catalytic activity">
    <reaction evidence="11">
        <text>N-terminal L-seryl-[histone H4] + acetyl-CoA = N-terminal N(alpha)-acetyl-L-seryl-[histone H4] + CoA + H(+)</text>
        <dbReference type="Rhea" id="RHEA:50596"/>
        <dbReference type="Rhea" id="RHEA-COMP:12740"/>
        <dbReference type="Rhea" id="RHEA-COMP:12743"/>
        <dbReference type="ChEBI" id="CHEBI:15378"/>
        <dbReference type="ChEBI" id="CHEBI:57287"/>
        <dbReference type="ChEBI" id="CHEBI:57288"/>
        <dbReference type="ChEBI" id="CHEBI:64738"/>
        <dbReference type="ChEBI" id="CHEBI:83690"/>
        <dbReference type="EC" id="2.3.1.257"/>
    </reaction>
</comment>
<evidence type="ECO:0000256" key="3">
    <source>
        <dbReference type="ARBA" id="ARBA00008870"/>
    </source>
</evidence>
<protein>
    <recommendedName>
        <fullName evidence="5">N-alpha-acetyltransferase 40</fullName>
        <ecNumber evidence="4">2.3.1.257</ecNumber>
    </recommendedName>
</protein>
<comment type="subcellular location">
    <subcellularLocation>
        <location evidence="2">Cytoplasm</location>
    </subcellularLocation>
    <subcellularLocation>
        <location evidence="1">Nucleus</location>
    </subcellularLocation>
</comment>
<reference evidence="13" key="1">
    <citation type="submission" date="2020-01" db="EMBL/GenBank/DDBJ databases">
        <title>Identification and distribution of gene clusters putatively required for synthesis of sphingolipid metabolism inhibitors in phylogenetically diverse species of the filamentous fungus Fusarium.</title>
        <authorList>
            <person name="Kim H.-S."/>
            <person name="Busman M."/>
            <person name="Brown D.W."/>
            <person name="Divon H."/>
            <person name="Uhlig S."/>
            <person name="Proctor R.H."/>
        </authorList>
    </citation>
    <scope>NUCLEOTIDE SEQUENCE</scope>
    <source>
        <strain evidence="13">NRRL 53441</strain>
    </source>
</reference>
<dbReference type="CDD" id="cd04301">
    <property type="entry name" value="NAT_SF"/>
    <property type="match status" value="1"/>
</dbReference>
<dbReference type="AlphaFoldDB" id="A0A8H4KDY0"/>
<evidence type="ECO:0000256" key="4">
    <source>
        <dbReference type="ARBA" id="ARBA00012950"/>
    </source>
</evidence>
<dbReference type="SUPFAM" id="SSF55729">
    <property type="entry name" value="Acyl-CoA N-acyltransferases (Nat)"/>
    <property type="match status" value="1"/>
</dbReference>
<keyword evidence="8" id="KW-0539">Nucleus</keyword>
<dbReference type="InterPro" id="IPR039949">
    <property type="entry name" value="NAA40"/>
</dbReference>
<dbReference type="InterPro" id="IPR000182">
    <property type="entry name" value="GNAT_dom"/>
</dbReference>
<evidence type="ECO:0000256" key="1">
    <source>
        <dbReference type="ARBA" id="ARBA00004123"/>
    </source>
</evidence>
<dbReference type="GO" id="GO:0010485">
    <property type="term" value="F:histone H4 acetyltransferase activity"/>
    <property type="evidence" value="ECO:0007669"/>
    <property type="project" value="InterPro"/>
</dbReference>
<evidence type="ECO:0000256" key="9">
    <source>
        <dbReference type="ARBA" id="ARBA00023315"/>
    </source>
</evidence>
<dbReference type="GO" id="GO:0005737">
    <property type="term" value="C:cytoplasm"/>
    <property type="evidence" value="ECO:0007669"/>
    <property type="project" value="UniProtKB-SubCell"/>
</dbReference>
<evidence type="ECO:0000256" key="7">
    <source>
        <dbReference type="ARBA" id="ARBA00022679"/>
    </source>
</evidence>
<keyword evidence="6" id="KW-0963">Cytoplasm</keyword>
<proteinExistence type="inferred from homology"/>
<dbReference type="PANTHER" id="PTHR20531">
    <property type="entry name" value="N-ALPHA-ACETYLTRANSFERASE 40"/>
    <property type="match status" value="1"/>
</dbReference>
<evidence type="ECO:0000313" key="13">
    <source>
        <dbReference type="EMBL" id="KAF4449437.1"/>
    </source>
</evidence>
<name>A0A8H4KDY0_9HYPO</name>
<keyword evidence="7" id="KW-0808">Transferase</keyword>
<dbReference type="PROSITE" id="PS51186">
    <property type="entry name" value="GNAT"/>
    <property type="match status" value="1"/>
</dbReference>
<dbReference type="Proteomes" id="UP000605986">
    <property type="component" value="Unassembled WGS sequence"/>
</dbReference>
<dbReference type="Pfam" id="PF00583">
    <property type="entry name" value="Acetyltransf_1"/>
    <property type="match status" value="1"/>
</dbReference>
<evidence type="ECO:0000256" key="11">
    <source>
        <dbReference type="ARBA" id="ARBA00049524"/>
    </source>
</evidence>
<evidence type="ECO:0000256" key="8">
    <source>
        <dbReference type="ARBA" id="ARBA00023242"/>
    </source>
</evidence>
<comment type="catalytic activity">
    <reaction evidence="10">
        <text>N-terminal L-seryl-[histone H2A] + acetyl-CoA = N-terminal N(alpha)-acetyl-L-seryl-[histone H2A] + CoA + H(+)</text>
        <dbReference type="Rhea" id="RHEA:50600"/>
        <dbReference type="Rhea" id="RHEA-COMP:12742"/>
        <dbReference type="Rhea" id="RHEA-COMP:12744"/>
        <dbReference type="ChEBI" id="CHEBI:15378"/>
        <dbReference type="ChEBI" id="CHEBI:57287"/>
        <dbReference type="ChEBI" id="CHEBI:57288"/>
        <dbReference type="ChEBI" id="CHEBI:64738"/>
        <dbReference type="ChEBI" id="CHEBI:83690"/>
        <dbReference type="EC" id="2.3.1.257"/>
    </reaction>
</comment>
<dbReference type="GO" id="GO:0005634">
    <property type="term" value="C:nucleus"/>
    <property type="evidence" value="ECO:0007669"/>
    <property type="project" value="UniProtKB-SubCell"/>
</dbReference>
<dbReference type="EC" id="2.3.1.257" evidence="4"/>
<dbReference type="Gene3D" id="3.40.630.30">
    <property type="match status" value="1"/>
</dbReference>
<keyword evidence="9" id="KW-0012">Acyltransferase</keyword>